<name>A0A2G8SRE2_9APHY</name>
<accession>A0A2G8SRE2</accession>
<proteinExistence type="predicted"/>
<organism evidence="1 2">
    <name type="scientific">Ganoderma sinense ZZ0214-1</name>
    <dbReference type="NCBI Taxonomy" id="1077348"/>
    <lineage>
        <taxon>Eukaryota</taxon>
        <taxon>Fungi</taxon>
        <taxon>Dikarya</taxon>
        <taxon>Basidiomycota</taxon>
        <taxon>Agaricomycotina</taxon>
        <taxon>Agaricomycetes</taxon>
        <taxon>Polyporales</taxon>
        <taxon>Polyporaceae</taxon>
        <taxon>Ganoderma</taxon>
    </lineage>
</organism>
<dbReference type="EMBL" id="AYKW01000001">
    <property type="protein sequence ID" value="PIL36336.1"/>
    <property type="molecule type" value="Genomic_DNA"/>
</dbReference>
<reference evidence="1 2" key="1">
    <citation type="journal article" date="2015" name="Sci. Rep.">
        <title>Chromosome-level genome map provides insights into diverse defense mechanisms in the medicinal fungus Ganoderma sinense.</title>
        <authorList>
            <person name="Zhu Y."/>
            <person name="Xu J."/>
            <person name="Sun C."/>
            <person name="Zhou S."/>
            <person name="Xu H."/>
            <person name="Nelson D.R."/>
            <person name="Qian J."/>
            <person name="Song J."/>
            <person name="Luo H."/>
            <person name="Xiang L."/>
            <person name="Li Y."/>
            <person name="Xu Z."/>
            <person name="Ji A."/>
            <person name="Wang L."/>
            <person name="Lu S."/>
            <person name="Hayward A."/>
            <person name="Sun W."/>
            <person name="Li X."/>
            <person name="Schwartz D.C."/>
            <person name="Wang Y."/>
            <person name="Chen S."/>
        </authorList>
    </citation>
    <scope>NUCLEOTIDE SEQUENCE [LARGE SCALE GENOMIC DNA]</scope>
    <source>
        <strain evidence="1 2">ZZ0214-1</strain>
    </source>
</reference>
<evidence type="ECO:0000313" key="1">
    <source>
        <dbReference type="EMBL" id="PIL36336.1"/>
    </source>
</evidence>
<gene>
    <name evidence="1" type="ORF">GSI_00024</name>
</gene>
<dbReference type="Proteomes" id="UP000230002">
    <property type="component" value="Unassembled WGS sequence"/>
</dbReference>
<sequence length="101" mass="10707">MGSHACDGTYACCNWARVAICTTAIATATLRFPPSLPPVARRSPLPSNFAAAIHATACHNPAAVTGRLSPVTVRTRGCRARYPLSSRHDRPTPAALITRPD</sequence>
<evidence type="ECO:0000313" key="2">
    <source>
        <dbReference type="Proteomes" id="UP000230002"/>
    </source>
</evidence>
<protein>
    <submittedName>
        <fullName evidence="1">Uncharacterized protein</fullName>
    </submittedName>
</protein>
<keyword evidence="2" id="KW-1185">Reference proteome</keyword>
<dbReference type="AlphaFoldDB" id="A0A2G8SRE2"/>
<comment type="caution">
    <text evidence="1">The sequence shown here is derived from an EMBL/GenBank/DDBJ whole genome shotgun (WGS) entry which is preliminary data.</text>
</comment>